<dbReference type="InterPro" id="IPR032710">
    <property type="entry name" value="NTF2-like_dom_sf"/>
</dbReference>
<dbReference type="AlphaFoldDB" id="A0A6L6QDG5"/>
<keyword evidence="2" id="KW-1185">Reference proteome</keyword>
<dbReference type="Proteomes" id="UP000472320">
    <property type="component" value="Unassembled WGS sequence"/>
</dbReference>
<protein>
    <recommendedName>
        <fullName evidence="3">Nuclear transport factor 2 family protein</fullName>
    </recommendedName>
</protein>
<evidence type="ECO:0000313" key="2">
    <source>
        <dbReference type="Proteomes" id="UP000472320"/>
    </source>
</evidence>
<gene>
    <name evidence="1" type="ORF">GM658_06425</name>
</gene>
<dbReference type="Gene3D" id="3.10.450.50">
    <property type="match status" value="1"/>
</dbReference>
<evidence type="ECO:0008006" key="3">
    <source>
        <dbReference type="Google" id="ProtNLM"/>
    </source>
</evidence>
<reference evidence="1 2" key="1">
    <citation type="submission" date="2019-11" db="EMBL/GenBank/DDBJ databases">
        <title>Type strains purchased from KCTC, JCM and DSMZ.</title>
        <authorList>
            <person name="Lu H."/>
        </authorList>
    </citation>
    <scope>NUCLEOTIDE SEQUENCE [LARGE SCALE GENOMIC DNA]</scope>
    <source>
        <strain evidence="1 2">JCM 31587</strain>
    </source>
</reference>
<sequence>MATVDGIMAALYDTISGPAGKVRDWDRLRSLFREDGRMVVHSAGKDGVIHTRVLSLEDYITRVTPVFAKEGFYESELARKGEEFGQIAQVFSTYEARHAPADAPFVRGINSIQLVNDGKRWWISQLLWQPEGEKTPLPERYLKAR</sequence>
<organism evidence="1 2">
    <name type="scientific">Massilia eburnea</name>
    <dbReference type="NCBI Taxonomy" id="1776165"/>
    <lineage>
        <taxon>Bacteria</taxon>
        <taxon>Pseudomonadati</taxon>
        <taxon>Pseudomonadota</taxon>
        <taxon>Betaproteobacteria</taxon>
        <taxon>Burkholderiales</taxon>
        <taxon>Oxalobacteraceae</taxon>
        <taxon>Telluria group</taxon>
        <taxon>Massilia</taxon>
    </lineage>
</organism>
<comment type="caution">
    <text evidence="1">The sequence shown here is derived from an EMBL/GenBank/DDBJ whole genome shotgun (WGS) entry which is preliminary data.</text>
</comment>
<dbReference type="EMBL" id="WNKX01000004">
    <property type="protein sequence ID" value="MTW10235.1"/>
    <property type="molecule type" value="Genomic_DNA"/>
</dbReference>
<proteinExistence type="predicted"/>
<dbReference type="SUPFAM" id="SSF54427">
    <property type="entry name" value="NTF2-like"/>
    <property type="match status" value="1"/>
</dbReference>
<evidence type="ECO:0000313" key="1">
    <source>
        <dbReference type="EMBL" id="MTW10235.1"/>
    </source>
</evidence>
<accession>A0A6L6QDG5</accession>
<name>A0A6L6QDG5_9BURK</name>